<evidence type="ECO:0000256" key="2">
    <source>
        <dbReference type="ARBA" id="ARBA00023125"/>
    </source>
</evidence>
<dbReference type="EMBL" id="MHQY01000018">
    <property type="protein sequence ID" value="OHA13728.1"/>
    <property type="molecule type" value="Genomic_DNA"/>
</dbReference>
<dbReference type="AlphaFoldDB" id="A0A1G2LQ13"/>
<sequence>MVYEHRVNYRNFNQFNFMQKPRYLEKIVRGFSNHRRIEIMALLDKMPELSVMEIADELGINFKTASEHIRRLALVGLVLKRNQGAAVRHALSPTGRIILKFLRTLE</sequence>
<protein>
    <recommendedName>
        <fullName evidence="4">HTH arsR-type domain-containing protein</fullName>
    </recommendedName>
</protein>
<name>A0A1G2LQ13_9BACT</name>
<dbReference type="GO" id="GO:0003700">
    <property type="term" value="F:DNA-binding transcription factor activity"/>
    <property type="evidence" value="ECO:0007669"/>
    <property type="project" value="InterPro"/>
</dbReference>
<evidence type="ECO:0000313" key="6">
    <source>
        <dbReference type="Proteomes" id="UP000177171"/>
    </source>
</evidence>
<proteinExistence type="predicted"/>
<feature type="domain" description="HTH arsR-type" evidence="4">
    <location>
        <begin position="18"/>
        <end position="106"/>
    </location>
</feature>
<dbReference type="InterPro" id="IPR051011">
    <property type="entry name" value="Metal_resp_trans_reg"/>
</dbReference>
<dbReference type="SUPFAM" id="SSF46785">
    <property type="entry name" value="Winged helix' DNA-binding domain"/>
    <property type="match status" value="1"/>
</dbReference>
<dbReference type="InterPro" id="IPR011991">
    <property type="entry name" value="ArsR-like_HTH"/>
</dbReference>
<dbReference type="PRINTS" id="PR00778">
    <property type="entry name" value="HTHARSR"/>
</dbReference>
<dbReference type="PANTHER" id="PTHR43132:SF2">
    <property type="entry name" value="ARSENICAL RESISTANCE OPERON REPRESSOR ARSR-RELATED"/>
    <property type="match status" value="1"/>
</dbReference>
<dbReference type="GO" id="GO:0003677">
    <property type="term" value="F:DNA binding"/>
    <property type="evidence" value="ECO:0007669"/>
    <property type="project" value="UniProtKB-KW"/>
</dbReference>
<dbReference type="InterPro" id="IPR036388">
    <property type="entry name" value="WH-like_DNA-bd_sf"/>
</dbReference>
<dbReference type="InterPro" id="IPR036390">
    <property type="entry name" value="WH_DNA-bd_sf"/>
</dbReference>
<gene>
    <name evidence="5" type="ORF">A3G49_04985</name>
</gene>
<evidence type="ECO:0000259" key="4">
    <source>
        <dbReference type="PROSITE" id="PS50987"/>
    </source>
</evidence>
<keyword evidence="1" id="KW-0805">Transcription regulation</keyword>
<comment type="caution">
    <text evidence="5">The sequence shown here is derived from an EMBL/GenBank/DDBJ whole genome shotgun (WGS) entry which is preliminary data.</text>
</comment>
<organism evidence="5 6">
    <name type="scientific">Candidatus Sungbacteria bacterium RIFCSPLOWO2_12_FULL_41_11</name>
    <dbReference type="NCBI Taxonomy" id="1802286"/>
    <lineage>
        <taxon>Bacteria</taxon>
        <taxon>Candidatus Sungiibacteriota</taxon>
    </lineage>
</organism>
<dbReference type="PANTHER" id="PTHR43132">
    <property type="entry name" value="ARSENICAL RESISTANCE OPERON REPRESSOR ARSR-RELATED"/>
    <property type="match status" value="1"/>
</dbReference>
<evidence type="ECO:0000256" key="3">
    <source>
        <dbReference type="ARBA" id="ARBA00023163"/>
    </source>
</evidence>
<dbReference type="Pfam" id="PF01022">
    <property type="entry name" value="HTH_5"/>
    <property type="match status" value="1"/>
</dbReference>
<keyword evidence="2" id="KW-0238">DNA-binding</keyword>
<evidence type="ECO:0000313" key="5">
    <source>
        <dbReference type="EMBL" id="OHA13728.1"/>
    </source>
</evidence>
<dbReference type="Proteomes" id="UP000177171">
    <property type="component" value="Unassembled WGS sequence"/>
</dbReference>
<keyword evidence="3" id="KW-0804">Transcription</keyword>
<dbReference type="SMART" id="SM00418">
    <property type="entry name" value="HTH_ARSR"/>
    <property type="match status" value="1"/>
</dbReference>
<dbReference type="Gene3D" id="1.10.10.10">
    <property type="entry name" value="Winged helix-like DNA-binding domain superfamily/Winged helix DNA-binding domain"/>
    <property type="match status" value="1"/>
</dbReference>
<evidence type="ECO:0000256" key="1">
    <source>
        <dbReference type="ARBA" id="ARBA00023015"/>
    </source>
</evidence>
<dbReference type="PROSITE" id="PS50987">
    <property type="entry name" value="HTH_ARSR_2"/>
    <property type="match status" value="1"/>
</dbReference>
<accession>A0A1G2LQ13</accession>
<dbReference type="InterPro" id="IPR001845">
    <property type="entry name" value="HTH_ArsR_DNA-bd_dom"/>
</dbReference>
<dbReference type="CDD" id="cd00090">
    <property type="entry name" value="HTH_ARSR"/>
    <property type="match status" value="1"/>
</dbReference>
<reference evidence="5 6" key="1">
    <citation type="journal article" date="2016" name="Nat. Commun.">
        <title>Thousands of microbial genomes shed light on interconnected biogeochemical processes in an aquifer system.</title>
        <authorList>
            <person name="Anantharaman K."/>
            <person name="Brown C.T."/>
            <person name="Hug L.A."/>
            <person name="Sharon I."/>
            <person name="Castelle C.J."/>
            <person name="Probst A.J."/>
            <person name="Thomas B.C."/>
            <person name="Singh A."/>
            <person name="Wilkins M.J."/>
            <person name="Karaoz U."/>
            <person name="Brodie E.L."/>
            <person name="Williams K.H."/>
            <person name="Hubbard S.S."/>
            <person name="Banfield J.F."/>
        </authorList>
    </citation>
    <scope>NUCLEOTIDE SEQUENCE [LARGE SCALE GENOMIC DNA]</scope>
</reference>